<reference evidence="4" key="1">
    <citation type="journal article" date="2017" name="Nat. Ecol. Evol.">
        <title>Genome expansion and lineage-specific genetic innovations in the forest pathogenic fungi Armillaria.</title>
        <authorList>
            <person name="Sipos G."/>
            <person name="Prasanna A.N."/>
            <person name="Walter M.C."/>
            <person name="O'Connor E."/>
            <person name="Balint B."/>
            <person name="Krizsan K."/>
            <person name="Kiss B."/>
            <person name="Hess J."/>
            <person name="Varga T."/>
            <person name="Slot J."/>
            <person name="Riley R."/>
            <person name="Boka B."/>
            <person name="Rigling D."/>
            <person name="Barry K."/>
            <person name="Lee J."/>
            <person name="Mihaltcheva S."/>
            <person name="LaButti K."/>
            <person name="Lipzen A."/>
            <person name="Waldron R."/>
            <person name="Moloney N.M."/>
            <person name="Sperisen C."/>
            <person name="Kredics L."/>
            <person name="Vagvoelgyi C."/>
            <person name="Patrignani A."/>
            <person name="Fitzpatrick D."/>
            <person name="Nagy I."/>
            <person name="Doyle S."/>
            <person name="Anderson J.B."/>
            <person name="Grigoriev I.V."/>
            <person name="Gueldener U."/>
            <person name="Muensterkoetter M."/>
            <person name="Nagy L.G."/>
        </authorList>
    </citation>
    <scope>NUCLEOTIDE SEQUENCE [LARGE SCALE GENOMIC DNA]</scope>
    <source>
        <strain evidence="4">C18/9</strain>
    </source>
</reference>
<dbReference type="PANTHER" id="PTHR19303:SF74">
    <property type="entry name" value="POGO TRANSPOSABLE ELEMENT WITH KRAB DOMAIN"/>
    <property type="match status" value="1"/>
</dbReference>
<dbReference type="OMA" id="CIAMSEN"/>
<dbReference type="GO" id="GO:0005634">
    <property type="term" value="C:nucleus"/>
    <property type="evidence" value="ECO:0007669"/>
    <property type="project" value="TreeGrafter"/>
</dbReference>
<dbReference type="OrthoDB" id="3265672at2759"/>
<dbReference type="STRING" id="47428.A0A284QK63"/>
<sequence length="824" mass="92210">MAKTKAIRQKQKKAKAREDFILKAVDGIRDGIYQNVNDAARKLDIWSQRYTVRRRMNGTTQERQQAHQDQELLTPAQNKVLKAWAKWLGMVGFPVSRKTMVPKVKLLCGREPSTQWFERWLSRNPDITSGRPSGLDPKRAKAFNFATVHAHFELLQETIDINQLPLCNIYNFDEIGIQLGGGRKGTGEEFFFSADDKSRYKLKSEDLELVTILETTCADGTAPIKPCFVFQGKLFCAEWFNTEDDILFATSDSGWTNDEICLAWFNTNFVPQAKAHSDPNHPILLIYDGHGSHVTLPMITTAIDGNVILFCLPPHTTHRLQPNDVGAYSPLKRAWNKASNQFLVENGVPLRAKDVVAVYLNARLEAFKPETIKQAWRKAGIGVNAEGQPRCDMTIFTAADFAPSISSSTQLHLPEGFPLPHHIPLKFTRLPDDDPSSDSDDPDPSDVLFPLPRDISDSDDSDYDPGYDPDSDSGSVDSGSGSDSDGDSDYNPDMNSYSSEGDSELSDDTDSVYEELTSDEEDPDDEDTDDQSWKRKAQKYKTRYLASKAWCFQLAEELQAALAHCGMAAMHISELQAKLNAKKKTKKKKDKQQQGNDRSVHIGSRIVTSQEGKKEAEKQEATRLQKSVAETQKTQRREDANVAVREARSVGQGNMVFEGSLASQKVGGLRDIAWNLKINEQGSKVVLLERIKTHFSEHEHLRNDKQYSALFPAARKCTRPTLDPAVLPTSPSRSTTPSFPSPSRRRRLEDVTNTFQPSSLQLEASSSSSSFPFMQPVTVSGDLVYNTLPHFPDVPQSLEPAFSVDDANIFRTTIYPGLAPTYYR</sequence>
<feature type="compositionally biased region" description="Low complexity" evidence="1">
    <location>
        <begin position="472"/>
        <end position="483"/>
    </location>
</feature>
<dbReference type="GO" id="GO:0003677">
    <property type="term" value="F:DNA binding"/>
    <property type="evidence" value="ECO:0007669"/>
    <property type="project" value="TreeGrafter"/>
</dbReference>
<accession>A0A284QK63</accession>
<feature type="compositionally biased region" description="Basic and acidic residues" evidence="1">
    <location>
        <begin position="633"/>
        <end position="643"/>
    </location>
</feature>
<feature type="compositionally biased region" description="Basic and acidic residues" evidence="1">
    <location>
        <begin position="611"/>
        <end position="623"/>
    </location>
</feature>
<dbReference type="Proteomes" id="UP000219338">
    <property type="component" value="Unassembled WGS sequence"/>
</dbReference>
<feature type="compositionally biased region" description="Acidic residues" evidence="1">
    <location>
        <begin position="457"/>
        <end position="471"/>
    </location>
</feature>
<protein>
    <recommendedName>
        <fullName evidence="2">DDE-1 domain-containing protein</fullName>
    </recommendedName>
</protein>
<dbReference type="PANTHER" id="PTHR19303">
    <property type="entry name" value="TRANSPOSON"/>
    <property type="match status" value="1"/>
</dbReference>
<proteinExistence type="predicted"/>
<feature type="compositionally biased region" description="Basic residues" evidence="1">
    <location>
        <begin position="580"/>
        <end position="590"/>
    </location>
</feature>
<feature type="region of interest" description="Disordered" evidence="1">
    <location>
        <begin position="424"/>
        <end position="533"/>
    </location>
</feature>
<feature type="compositionally biased region" description="Acidic residues" evidence="1">
    <location>
        <begin position="501"/>
        <end position="530"/>
    </location>
</feature>
<dbReference type="InterPro" id="IPR050863">
    <property type="entry name" value="CenT-Element_Derived"/>
</dbReference>
<dbReference type="Pfam" id="PF03184">
    <property type="entry name" value="DDE_1"/>
    <property type="match status" value="1"/>
</dbReference>
<feature type="domain" description="DDE-1" evidence="2">
    <location>
        <begin position="210"/>
        <end position="376"/>
    </location>
</feature>
<dbReference type="InterPro" id="IPR004875">
    <property type="entry name" value="DDE_SF_endonuclease_dom"/>
</dbReference>
<organism evidence="3 4">
    <name type="scientific">Armillaria ostoyae</name>
    <name type="common">Armillaria root rot fungus</name>
    <dbReference type="NCBI Taxonomy" id="47428"/>
    <lineage>
        <taxon>Eukaryota</taxon>
        <taxon>Fungi</taxon>
        <taxon>Dikarya</taxon>
        <taxon>Basidiomycota</taxon>
        <taxon>Agaricomycotina</taxon>
        <taxon>Agaricomycetes</taxon>
        <taxon>Agaricomycetidae</taxon>
        <taxon>Agaricales</taxon>
        <taxon>Marasmiineae</taxon>
        <taxon>Physalacriaceae</taxon>
        <taxon>Armillaria</taxon>
    </lineage>
</organism>
<keyword evidence="4" id="KW-1185">Reference proteome</keyword>
<evidence type="ECO:0000313" key="3">
    <source>
        <dbReference type="EMBL" id="SJK96842.1"/>
    </source>
</evidence>
<gene>
    <name evidence="3" type="ORF">ARMOST_00088</name>
</gene>
<evidence type="ECO:0000256" key="1">
    <source>
        <dbReference type="SAM" id="MobiDB-lite"/>
    </source>
</evidence>
<evidence type="ECO:0000259" key="2">
    <source>
        <dbReference type="Pfam" id="PF03184"/>
    </source>
</evidence>
<dbReference type="AlphaFoldDB" id="A0A284QK63"/>
<feature type="region of interest" description="Disordered" evidence="1">
    <location>
        <begin position="722"/>
        <end position="747"/>
    </location>
</feature>
<feature type="region of interest" description="Disordered" evidence="1">
    <location>
        <begin position="580"/>
        <end position="643"/>
    </location>
</feature>
<evidence type="ECO:0000313" key="4">
    <source>
        <dbReference type="Proteomes" id="UP000219338"/>
    </source>
</evidence>
<dbReference type="EMBL" id="FUEG01000001">
    <property type="protein sequence ID" value="SJK96842.1"/>
    <property type="molecule type" value="Genomic_DNA"/>
</dbReference>
<feature type="compositionally biased region" description="Low complexity" evidence="1">
    <location>
        <begin position="728"/>
        <end position="742"/>
    </location>
</feature>
<name>A0A284QK63_ARMOS</name>
<feature type="compositionally biased region" description="Acidic residues" evidence="1">
    <location>
        <begin position="433"/>
        <end position="444"/>
    </location>
</feature>